<evidence type="ECO:0000313" key="3">
    <source>
        <dbReference type="Proteomes" id="UP000184315"/>
    </source>
</evidence>
<reference evidence="3" key="1">
    <citation type="submission" date="2015-10" db="EMBL/GenBank/DDBJ databases">
        <authorList>
            <person name="Regsiter A."/>
            <person name="william w."/>
        </authorList>
    </citation>
    <scope>NUCLEOTIDE SEQUENCE [LARGE SCALE GENOMIC DNA]</scope>
</reference>
<dbReference type="AlphaFoldDB" id="A0A1J1LDV5"/>
<dbReference type="RefSeq" id="WP_072717752.1">
    <property type="nucleotide sequence ID" value="NZ_LN889782.1"/>
</dbReference>
<dbReference type="EMBL" id="CZDF01000132">
    <property type="protein sequence ID" value="CUR30779.1"/>
    <property type="molecule type" value="Genomic_DNA"/>
</dbReference>
<dbReference type="Proteomes" id="UP000184315">
    <property type="component" value="Unassembled WGS sequence"/>
</dbReference>
<keyword evidence="3" id="KW-1185">Reference proteome</keyword>
<gene>
    <name evidence="2" type="ORF">PL9214290370</name>
</gene>
<feature type="compositionally biased region" description="Basic and acidic residues" evidence="1">
    <location>
        <begin position="77"/>
        <end position="88"/>
    </location>
</feature>
<name>A0A1J1LDV5_9CYAN</name>
<accession>A0A1J1LDV5</accession>
<proteinExistence type="predicted"/>
<organism evidence="2 3">
    <name type="scientific">Planktothrix tepida PCC 9214</name>
    <dbReference type="NCBI Taxonomy" id="671072"/>
    <lineage>
        <taxon>Bacteria</taxon>
        <taxon>Bacillati</taxon>
        <taxon>Cyanobacteriota</taxon>
        <taxon>Cyanophyceae</taxon>
        <taxon>Oscillatoriophycideae</taxon>
        <taxon>Oscillatoriales</taxon>
        <taxon>Microcoleaceae</taxon>
        <taxon>Planktothrix</taxon>
    </lineage>
</organism>
<dbReference type="OrthoDB" id="427053at2"/>
<feature type="compositionally biased region" description="Low complexity" evidence="1">
    <location>
        <begin position="62"/>
        <end position="72"/>
    </location>
</feature>
<evidence type="ECO:0000256" key="1">
    <source>
        <dbReference type="SAM" id="MobiDB-lite"/>
    </source>
</evidence>
<sequence>MAGLFGLFGKKADSNSQETTGDGFYMEGDVAKGLGEMDRFKNMPPVKKTFPVEVEVPTLTTLNGLSGTTSNNVTEESATKTERRRADSSMDMFRNLAREIKKP</sequence>
<evidence type="ECO:0000313" key="2">
    <source>
        <dbReference type="EMBL" id="CUR30779.1"/>
    </source>
</evidence>
<feature type="region of interest" description="Disordered" evidence="1">
    <location>
        <begin position="62"/>
        <end position="89"/>
    </location>
</feature>
<protein>
    <submittedName>
        <fullName evidence="2">Uncharacterized protein</fullName>
    </submittedName>
</protein>